<evidence type="ECO:0000313" key="3">
    <source>
        <dbReference type="Proteomes" id="UP001519332"/>
    </source>
</evidence>
<proteinExistence type="predicted"/>
<name>A0ABS4TYZ8_9PSEU</name>
<evidence type="ECO:0000256" key="1">
    <source>
        <dbReference type="SAM" id="MobiDB-lite"/>
    </source>
</evidence>
<dbReference type="Proteomes" id="UP001519332">
    <property type="component" value="Unassembled WGS sequence"/>
</dbReference>
<keyword evidence="3" id="KW-1185">Reference proteome</keyword>
<accession>A0ABS4TYZ8</accession>
<comment type="caution">
    <text evidence="2">The sequence shown here is derived from an EMBL/GenBank/DDBJ whole genome shotgun (WGS) entry which is preliminary data.</text>
</comment>
<protein>
    <recommendedName>
        <fullName evidence="4">TIGR03086 family protein</fullName>
    </recommendedName>
</protein>
<feature type="compositionally biased region" description="Polar residues" evidence="1">
    <location>
        <begin position="32"/>
        <end position="42"/>
    </location>
</feature>
<feature type="region of interest" description="Disordered" evidence="1">
    <location>
        <begin position="16"/>
        <end position="42"/>
    </location>
</feature>
<evidence type="ECO:0008006" key="4">
    <source>
        <dbReference type="Google" id="ProtNLM"/>
    </source>
</evidence>
<dbReference type="EMBL" id="JAGINW010000001">
    <property type="protein sequence ID" value="MBP2329184.1"/>
    <property type="molecule type" value="Genomic_DNA"/>
</dbReference>
<gene>
    <name evidence="2" type="ORF">JOF56_009569</name>
</gene>
<reference evidence="2 3" key="1">
    <citation type="submission" date="2021-03" db="EMBL/GenBank/DDBJ databases">
        <title>Sequencing the genomes of 1000 actinobacteria strains.</title>
        <authorList>
            <person name="Klenk H.-P."/>
        </authorList>
    </citation>
    <scope>NUCLEOTIDE SEQUENCE [LARGE SCALE GENOMIC DNA]</scope>
    <source>
        <strain evidence="2 3">DSM 46670</strain>
    </source>
</reference>
<sequence length="119" mass="12410">MLGLLVPGAATWLGGASARRPEQSRRSATRPCWSNGSTSPTGRQLATISMLEILVHGWDIASGAGVPYKPDDAVVTAVREYAMTAISEAPRGGPFGPVVLVAVEADPFTALLGHLSRRG</sequence>
<organism evidence="2 3">
    <name type="scientific">Kibdelosporangium banguiense</name>
    <dbReference type="NCBI Taxonomy" id="1365924"/>
    <lineage>
        <taxon>Bacteria</taxon>
        <taxon>Bacillati</taxon>
        <taxon>Actinomycetota</taxon>
        <taxon>Actinomycetes</taxon>
        <taxon>Pseudonocardiales</taxon>
        <taxon>Pseudonocardiaceae</taxon>
        <taxon>Kibdelosporangium</taxon>
    </lineage>
</organism>
<evidence type="ECO:0000313" key="2">
    <source>
        <dbReference type="EMBL" id="MBP2329184.1"/>
    </source>
</evidence>
<dbReference type="RefSeq" id="WP_209646025.1">
    <property type="nucleotide sequence ID" value="NZ_JAGINW010000001.1"/>
</dbReference>